<dbReference type="CDD" id="cd11304">
    <property type="entry name" value="Cadherin_repeat"/>
    <property type="match status" value="4"/>
</dbReference>
<feature type="non-terminal residue" evidence="8">
    <location>
        <position position="1"/>
    </location>
</feature>
<evidence type="ECO:0000313" key="8">
    <source>
        <dbReference type="RefSeq" id="XP_022255446.1"/>
    </source>
</evidence>
<dbReference type="Pfam" id="PF00028">
    <property type="entry name" value="Cadherin"/>
    <property type="match status" value="1"/>
</dbReference>
<evidence type="ECO:0000256" key="5">
    <source>
        <dbReference type="SAM" id="Phobius"/>
    </source>
</evidence>
<name>A0ABM1THU0_LIMPO</name>
<dbReference type="Gene3D" id="2.60.40.60">
    <property type="entry name" value="Cadherins"/>
    <property type="match status" value="4"/>
</dbReference>
<sequence>DLLMFESRLGGLLVLNSPLDFETLPRFIVTIRVQDQGDPPQSAFTTLTVHIVDADDQNPKFQADKYTALIPENPSAGTQLTIAPSPIQAEDPDVGIRATINYSFSSNSGEYSYFELDRHSGKITIKKAIPQTLPLPMTLVIKATQLDNKDRYSITTLTVISDQKVPSVLRFLQTNYVTTVLENTPPGARIVTFQISKYSKDVQFTLFNDPDENFSVRYTGEIVIAKPLDFERQQEFVLDVMVSDGNQSDTARINISVTNVNDNDPVFAETHYTFVVKDSEIRTGMLIGKVKVTDEDIDDIVHLKIKGKFSKLFKVSSEGEIRIDNLALLNTSVCHVFVVAIDSGDPPRQASVPVTIHFPMDLLENELQSDSKEGFLVLMVVFGVLFGILLLAVAILTIYILKRKQYRDHLSVITATEDHPPVQKITTYTDYVHPANSQSHTNPVGKEDPILQMVDRTGADIRSAKSSKEPVSLLYSLHSQETSLGIPFAPADQLEKSPLEQICNDQSINSELDTKSKKKQTKPTTLTVLED</sequence>
<evidence type="ECO:0000256" key="2">
    <source>
        <dbReference type="ARBA" id="ARBA00022989"/>
    </source>
</evidence>
<organism evidence="7 8">
    <name type="scientific">Limulus polyphemus</name>
    <name type="common">Atlantic horseshoe crab</name>
    <dbReference type="NCBI Taxonomy" id="6850"/>
    <lineage>
        <taxon>Eukaryota</taxon>
        <taxon>Metazoa</taxon>
        <taxon>Ecdysozoa</taxon>
        <taxon>Arthropoda</taxon>
        <taxon>Chelicerata</taxon>
        <taxon>Merostomata</taxon>
        <taxon>Xiphosura</taxon>
        <taxon>Limulidae</taxon>
        <taxon>Limulus</taxon>
    </lineage>
</organism>
<dbReference type="PANTHER" id="PTHR24026:SF126">
    <property type="entry name" value="PROTOCADHERIN FAT 4"/>
    <property type="match status" value="1"/>
</dbReference>
<dbReference type="PANTHER" id="PTHR24026">
    <property type="entry name" value="FAT ATYPICAL CADHERIN-RELATED"/>
    <property type="match status" value="1"/>
</dbReference>
<feature type="compositionally biased region" description="Low complexity" evidence="4">
    <location>
        <begin position="522"/>
        <end position="531"/>
    </location>
</feature>
<dbReference type="SMART" id="SM00112">
    <property type="entry name" value="CA"/>
    <property type="match status" value="4"/>
</dbReference>
<feature type="region of interest" description="Disordered" evidence="4">
    <location>
        <begin position="507"/>
        <end position="531"/>
    </location>
</feature>
<feature type="domain" description="Cadherin" evidence="6">
    <location>
        <begin position="6"/>
        <end position="61"/>
    </location>
</feature>
<dbReference type="InterPro" id="IPR015919">
    <property type="entry name" value="Cadherin-like_sf"/>
</dbReference>
<dbReference type="Proteomes" id="UP000694941">
    <property type="component" value="Unplaced"/>
</dbReference>
<gene>
    <name evidence="8" type="primary">LOC106471113</name>
</gene>
<keyword evidence="5" id="KW-0472">Membrane</keyword>
<keyword evidence="1 5" id="KW-0812">Transmembrane</keyword>
<evidence type="ECO:0000313" key="7">
    <source>
        <dbReference type="Proteomes" id="UP000694941"/>
    </source>
</evidence>
<dbReference type="SUPFAM" id="SSF49313">
    <property type="entry name" value="Cadherin-like"/>
    <property type="match status" value="4"/>
</dbReference>
<evidence type="ECO:0000259" key="6">
    <source>
        <dbReference type="PROSITE" id="PS50268"/>
    </source>
</evidence>
<dbReference type="PRINTS" id="PR00205">
    <property type="entry name" value="CADHERIN"/>
</dbReference>
<reference evidence="8" key="1">
    <citation type="submission" date="2025-08" db="UniProtKB">
        <authorList>
            <consortium name="RefSeq"/>
        </authorList>
    </citation>
    <scope>IDENTIFICATION</scope>
    <source>
        <tissue evidence="8">Muscle</tissue>
    </source>
</reference>
<feature type="domain" description="Cadherin" evidence="6">
    <location>
        <begin position="62"/>
        <end position="159"/>
    </location>
</feature>
<protein>
    <submittedName>
        <fullName evidence="8">Protocadherin Fat 4-like</fullName>
    </submittedName>
</protein>
<dbReference type="RefSeq" id="XP_022255446.1">
    <property type="nucleotide sequence ID" value="XM_022399738.1"/>
</dbReference>
<evidence type="ECO:0000256" key="3">
    <source>
        <dbReference type="PROSITE-ProRule" id="PRU00043"/>
    </source>
</evidence>
<keyword evidence="7" id="KW-1185">Reference proteome</keyword>
<evidence type="ECO:0000256" key="1">
    <source>
        <dbReference type="ARBA" id="ARBA00022692"/>
    </source>
</evidence>
<proteinExistence type="predicted"/>
<dbReference type="GeneID" id="106471113"/>
<dbReference type="InterPro" id="IPR002126">
    <property type="entry name" value="Cadherin-like_dom"/>
</dbReference>
<dbReference type="PROSITE" id="PS50268">
    <property type="entry name" value="CADHERIN_2"/>
    <property type="match status" value="3"/>
</dbReference>
<accession>A0ABM1THU0</accession>
<keyword evidence="2 5" id="KW-1133">Transmembrane helix</keyword>
<keyword evidence="3" id="KW-0106">Calcium</keyword>
<feature type="transmembrane region" description="Helical" evidence="5">
    <location>
        <begin position="375"/>
        <end position="401"/>
    </location>
</feature>
<evidence type="ECO:0000256" key="4">
    <source>
        <dbReference type="SAM" id="MobiDB-lite"/>
    </source>
</evidence>
<feature type="domain" description="Cadherin" evidence="6">
    <location>
        <begin position="172"/>
        <end position="267"/>
    </location>
</feature>